<proteinExistence type="predicted"/>
<evidence type="ECO:0000313" key="2">
    <source>
        <dbReference type="Proteomes" id="UP001172155"/>
    </source>
</evidence>
<protein>
    <submittedName>
        <fullName evidence="1">Uncharacterized protein</fullName>
    </submittedName>
</protein>
<sequence length="144" mass="16337">MSPMLDIVRLSAKGCRPRTAGGCRAKQKPEYEQFMDFFHEVLVEQASGSMSEEEIWWNYFGLLIPNVQNINDVSLKAQYYPCKFGCHYHESSVNSRALTNEVLLDCIHVDMPLMIPALSLSDVLFSDTFQLAPLSQSQDMSSYS</sequence>
<dbReference type="Proteomes" id="UP001172155">
    <property type="component" value="Unassembled WGS sequence"/>
</dbReference>
<name>A0AA40EW65_9PEZI</name>
<reference evidence="1" key="1">
    <citation type="submission" date="2023-06" db="EMBL/GenBank/DDBJ databases">
        <title>Genome-scale phylogeny and comparative genomics of the fungal order Sordariales.</title>
        <authorList>
            <consortium name="Lawrence Berkeley National Laboratory"/>
            <person name="Hensen N."/>
            <person name="Bonometti L."/>
            <person name="Westerberg I."/>
            <person name="Brannstrom I.O."/>
            <person name="Guillou S."/>
            <person name="Cros-Aarteil S."/>
            <person name="Calhoun S."/>
            <person name="Haridas S."/>
            <person name="Kuo A."/>
            <person name="Mondo S."/>
            <person name="Pangilinan J."/>
            <person name="Riley R."/>
            <person name="LaButti K."/>
            <person name="Andreopoulos B."/>
            <person name="Lipzen A."/>
            <person name="Chen C."/>
            <person name="Yanf M."/>
            <person name="Daum C."/>
            <person name="Ng V."/>
            <person name="Clum A."/>
            <person name="Steindorff A."/>
            <person name="Ohm R."/>
            <person name="Martin F."/>
            <person name="Silar P."/>
            <person name="Natvig D."/>
            <person name="Lalanne C."/>
            <person name="Gautier V."/>
            <person name="Ament-velasquez S.L."/>
            <person name="Kruys A."/>
            <person name="Hutchinson M.I."/>
            <person name="Powell A.J."/>
            <person name="Barry K."/>
            <person name="Miller A.N."/>
            <person name="Grigoriev I.V."/>
            <person name="Debuchy R."/>
            <person name="Gladieux P."/>
            <person name="Thoren M.H."/>
            <person name="Johannesson H."/>
        </authorList>
    </citation>
    <scope>NUCLEOTIDE SEQUENCE</scope>
    <source>
        <strain evidence="1">SMH3187-1</strain>
    </source>
</reference>
<comment type="caution">
    <text evidence="1">The sequence shown here is derived from an EMBL/GenBank/DDBJ whole genome shotgun (WGS) entry which is preliminary data.</text>
</comment>
<accession>A0AA40EW65</accession>
<dbReference type="EMBL" id="JAUKUD010000004">
    <property type="protein sequence ID" value="KAK0746469.1"/>
    <property type="molecule type" value="Genomic_DNA"/>
</dbReference>
<evidence type="ECO:0000313" key="1">
    <source>
        <dbReference type="EMBL" id="KAK0746469.1"/>
    </source>
</evidence>
<keyword evidence="2" id="KW-1185">Reference proteome</keyword>
<organism evidence="1 2">
    <name type="scientific">Schizothecium vesticola</name>
    <dbReference type="NCBI Taxonomy" id="314040"/>
    <lineage>
        <taxon>Eukaryota</taxon>
        <taxon>Fungi</taxon>
        <taxon>Dikarya</taxon>
        <taxon>Ascomycota</taxon>
        <taxon>Pezizomycotina</taxon>
        <taxon>Sordariomycetes</taxon>
        <taxon>Sordariomycetidae</taxon>
        <taxon>Sordariales</taxon>
        <taxon>Schizotheciaceae</taxon>
        <taxon>Schizothecium</taxon>
    </lineage>
</organism>
<gene>
    <name evidence="1" type="ORF">B0T18DRAFT_411705</name>
</gene>
<dbReference type="AlphaFoldDB" id="A0AA40EW65"/>